<proteinExistence type="predicted"/>
<evidence type="ECO:0000313" key="2">
    <source>
        <dbReference type="Proteomes" id="UP000499080"/>
    </source>
</evidence>
<gene>
    <name evidence="1" type="ORF">AVEN_81245_1</name>
</gene>
<dbReference type="Proteomes" id="UP000499080">
    <property type="component" value="Unassembled WGS sequence"/>
</dbReference>
<accession>A0A4Y2SVK9</accession>
<dbReference type="EMBL" id="BGPR01024346">
    <property type="protein sequence ID" value="GBN92374.1"/>
    <property type="molecule type" value="Genomic_DNA"/>
</dbReference>
<comment type="caution">
    <text evidence="1">The sequence shown here is derived from an EMBL/GenBank/DDBJ whole genome shotgun (WGS) entry which is preliminary data.</text>
</comment>
<keyword evidence="2" id="KW-1185">Reference proteome</keyword>
<dbReference type="AlphaFoldDB" id="A0A4Y2SVK9"/>
<name>A0A4Y2SVK9_ARAVE</name>
<sequence length="170" mass="19520">MISKSYLLHDFICGAAIDAIIPTPLPLSQGSLLEILFCTASGKGNREHCCLRRRNCLFRQLINFLVTQVPYMGSNPTQPDVMSIVQRVLMYLAIGLLDFWFNRAFSLDWLSLQIFTLFWWFWAYLTASWRAISSDWNIEFFGESRPCHCAISSCCSPKTFITAWLRVTSA</sequence>
<evidence type="ECO:0000313" key="1">
    <source>
        <dbReference type="EMBL" id="GBN92374.1"/>
    </source>
</evidence>
<organism evidence="1 2">
    <name type="scientific">Araneus ventricosus</name>
    <name type="common">Orbweaver spider</name>
    <name type="synonym">Epeira ventricosa</name>
    <dbReference type="NCBI Taxonomy" id="182803"/>
    <lineage>
        <taxon>Eukaryota</taxon>
        <taxon>Metazoa</taxon>
        <taxon>Ecdysozoa</taxon>
        <taxon>Arthropoda</taxon>
        <taxon>Chelicerata</taxon>
        <taxon>Arachnida</taxon>
        <taxon>Araneae</taxon>
        <taxon>Araneomorphae</taxon>
        <taxon>Entelegynae</taxon>
        <taxon>Araneoidea</taxon>
        <taxon>Araneidae</taxon>
        <taxon>Araneus</taxon>
    </lineage>
</organism>
<protein>
    <submittedName>
        <fullName evidence="1">Uncharacterized protein</fullName>
    </submittedName>
</protein>
<reference evidence="1 2" key="1">
    <citation type="journal article" date="2019" name="Sci. Rep.">
        <title>Orb-weaving spider Araneus ventricosus genome elucidates the spidroin gene catalogue.</title>
        <authorList>
            <person name="Kono N."/>
            <person name="Nakamura H."/>
            <person name="Ohtoshi R."/>
            <person name="Moran D.A.P."/>
            <person name="Shinohara A."/>
            <person name="Yoshida Y."/>
            <person name="Fujiwara M."/>
            <person name="Mori M."/>
            <person name="Tomita M."/>
            <person name="Arakawa K."/>
        </authorList>
    </citation>
    <scope>NUCLEOTIDE SEQUENCE [LARGE SCALE GENOMIC DNA]</scope>
</reference>